<evidence type="ECO:0000313" key="3">
    <source>
        <dbReference type="Proteomes" id="UP001186944"/>
    </source>
</evidence>
<reference evidence="2" key="1">
    <citation type="submission" date="2019-08" db="EMBL/GenBank/DDBJ databases">
        <title>The improved chromosome-level genome for the pearl oyster Pinctada fucata martensii using PacBio sequencing and Hi-C.</title>
        <authorList>
            <person name="Zheng Z."/>
        </authorList>
    </citation>
    <scope>NUCLEOTIDE SEQUENCE</scope>
    <source>
        <strain evidence="2">ZZ-2019</strain>
        <tissue evidence="2">Adductor muscle</tissue>
    </source>
</reference>
<feature type="region of interest" description="Disordered" evidence="1">
    <location>
        <begin position="1"/>
        <end position="159"/>
    </location>
</feature>
<dbReference type="EMBL" id="VSWD01000010">
    <property type="protein sequence ID" value="KAK3090597.1"/>
    <property type="molecule type" value="Genomic_DNA"/>
</dbReference>
<feature type="compositionally biased region" description="Basic and acidic residues" evidence="1">
    <location>
        <begin position="119"/>
        <end position="134"/>
    </location>
</feature>
<comment type="caution">
    <text evidence="2">The sequence shown here is derived from an EMBL/GenBank/DDBJ whole genome shotgun (WGS) entry which is preliminary data.</text>
</comment>
<gene>
    <name evidence="2" type="ORF">FSP39_012993</name>
</gene>
<protein>
    <submittedName>
        <fullName evidence="2">Uncharacterized protein</fullName>
    </submittedName>
</protein>
<dbReference type="AlphaFoldDB" id="A0AA89C1C7"/>
<name>A0AA89C1C7_PINIB</name>
<evidence type="ECO:0000256" key="1">
    <source>
        <dbReference type="SAM" id="MobiDB-lite"/>
    </source>
</evidence>
<proteinExistence type="predicted"/>
<accession>A0AA89C1C7</accession>
<sequence length="159" mass="17811">MSRTPPKHSDGKSDRTPPNLGIVKSERLSPPRGIVDSYTDKRMDAASEEESMDTDSYSAETRHAEVNHVFHHHSSSAKSSSQTFTEKSHQYDSMDDSQDGWSSPARQESDPLNGKQTIKSRDSTPEMDSLHDRNYSLGREGLQNGMNRTPIKTEEMGEV</sequence>
<dbReference type="Proteomes" id="UP001186944">
    <property type="component" value="Unassembled WGS sequence"/>
</dbReference>
<evidence type="ECO:0000313" key="2">
    <source>
        <dbReference type="EMBL" id="KAK3090597.1"/>
    </source>
</evidence>
<organism evidence="2 3">
    <name type="scientific">Pinctada imbricata</name>
    <name type="common">Atlantic pearl-oyster</name>
    <name type="synonym">Pinctada martensii</name>
    <dbReference type="NCBI Taxonomy" id="66713"/>
    <lineage>
        <taxon>Eukaryota</taxon>
        <taxon>Metazoa</taxon>
        <taxon>Spiralia</taxon>
        <taxon>Lophotrochozoa</taxon>
        <taxon>Mollusca</taxon>
        <taxon>Bivalvia</taxon>
        <taxon>Autobranchia</taxon>
        <taxon>Pteriomorphia</taxon>
        <taxon>Pterioida</taxon>
        <taxon>Pterioidea</taxon>
        <taxon>Pteriidae</taxon>
        <taxon>Pinctada</taxon>
    </lineage>
</organism>
<keyword evidence="3" id="KW-1185">Reference proteome</keyword>